<keyword evidence="6 9" id="KW-0812">Transmembrane</keyword>
<name>K4LF88_THEPS</name>
<dbReference type="GO" id="GO:0016874">
    <property type="term" value="F:ligase activity"/>
    <property type="evidence" value="ECO:0007669"/>
    <property type="project" value="UniProtKB-KW"/>
</dbReference>
<evidence type="ECO:0000256" key="3">
    <source>
        <dbReference type="ARBA" id="ARBA00006263"/>
    </source>
</evidence>
<evidence type="ECO:0000256" key="5">
    <source>
        <dbReference type="ARBA" id="ARBA00022573"/>
    </source>
</evidence>
<feature type="transmembrane region" description="Helical" evidence="9">
    <location>
        <begin position="56"/>
        <end position="80"/>
    </location>
</feature>
<evidence type="ECO:0000256" key="7">
    <source>
        <dbReference type="ARBA" id="ARBA00022989"/>
    </source>
</evidence>
<comment type="function">
    <text evidence="9">Converts cobyric acid to cobinamide by the addition of aminopropanol on the F carboxylic group.</text>
</comment>
<reference evidence="10 11" key="1">
    <citation type="journal article" date="2012" name="BMC Genomics">
        <title>Genome-guided analysis of physiological and morphological traits of the fermentative acetate oxidizer Thermacetogenium phaeum.</title>
        <authorList>
            <person name="Oehler D."/>
            <person name="Poehlein A."/>
            <person name="Leimbach A."/>
            <person name="Muller N."/>
            <person name="Daniel R."/>
            <person name="Gottschalk G."/>
            <person name="Schink B."/>
        </authorList>
    </citation>
    <scope>NUCLEOTIDE SEQUENCE [LARGE SCALE GENOMIC DNA]</scope>
    <source>
        <strain evidence="11">ATCC BAA-254 / DSM 26808 / PB</strain>
    </source>
</reference>
<organism evidence="10 11">
    <name type="scientific">Thermacetogenium phaeum (strain ATCC BAA-254 / DSM 26808 / PB)</name>
    <dbReference type="NCBI Taxonomy" id="1089553"/>
    <lineage>
        <taxon>Bacteria</taxon>
        <taxon>Bacillati</taxon>
        <taxon>Bacillota</taxon>
        <taxon>Clostridia</taxon>
        <taxon>Thermoanaerobacterales</taxon>
        <taxon>Thermoanaerobacteraceae</taxon>
        <taxon>Thermacetogenium</taxon>
    </lineage>
</organism>
<keyword evidence="5 9" id="KW-0169">Cobalamin biosynthesis</keyword>
<dbReference type="STRING" id="1089553.Tph_c05140"/>
<feature type="transmembrane region" description="Helical" evidence="9">
    <location>
        <begin position="212"/>
        <end position="232"/>
    </location>
</feature>
<dbReference type="eggNOG" id="COG1270">
    <property type="taxonomic scope" value="Bacteria"/>
</dbReference>
<sequence length="331" mass="35582">MFGITAGGTLLLAVGLDLLIGDPESRFHPVALLGKAIAGLEGLLYRDAASSASRRLAGAVLVLVSAAPVCIISSLLLALLERESPLLAAAAGGFFLWSTIGANSLKREARRVLEFLQDGDLQAARERLGLIVGRDTEHLDEGEITRATVETVAENISDGVIAPLFYFAVGGVPLALTYRVINTLDSMVGYRNERYREFGWFAARLDDVANFLPARLTVLLLVAGAFLLGYDWRRALSVTWRDGRKHASPNSGYPEAAVAGALGIRLGGLNYYQGIPSLRAHLGDPLQPLERSQIAAAVRLVDAVLFLFLFLYYALFLLAGGSNIFPGGGWR</sequence>
<dbReference type="Pfam" id="PF03186">
    <property type="entry name" value="CobD_Cbib"/>
    <property type="match status" value="1"/>
</dbReference>
<dbReference type="HOGENOM" id="CLU_054212_0_0_9"/>
<evidence type="ECO:0000256" key="2">
    <source>
        <dbReference type="ARBA" id="ARBA00004953"/>
    </source>
</evidence>
<proteinExistence type="inferred from homology"/>
<dbReference type="AlphaFoldDB" id="K4LF88"/>
<dbReference type="UniPathway" id="UPA00148"/>
<keyword evidence="7 9" id="KW-1133">Transmembrane helix</keyword>
<keyword evidence="4 9" id="KW-1003">Cell membrane</keyword>
<keyword evidence="10" id="KW-0436">Ligase</keyword>
<dbReference type="InterPro" id="IPR004485">
    <property type="entry name" value="Cobalamin_biosynth_CobD/CbiB"/>
</dbReference>
<dbReference type="RefSeq" id="WP_015049670.1">
    <property type="nucleotide sequence ID" value="NC_018870.1"/>
</dbReference>
<dbReference type="Proteomes" id="UP000000467">
    <property type="component" value="Chromosome"/>
</dbReference>
<dbReference type="HAMAP" id="MF_00024">
    <property type="entry name" value="CobD_CbiB"/>
    <property type="match status" value="1"/>
</dbReference>
<evidence type="ECO:0000256" key="4">
    <source>
        <dbReference type="ARBA" id="ARBA00022475"/>
    </source>
</evidence>
<gene>
    <name evidence="10" type="primary">cobD1</name>
    <name evidence="9" type="synonym">cobD</name>
    <name evidence="10" type="ordered locus">Tph_c05140</name>
</gene>
<evidence type="ECO:0000313" key="11">
    <source>
        <dbReference type="Proteomes" id="UP000000467"/>
    </source>
</evidence>
<keyword evidence="8 9" id="KW-0472">Membrane</keyword>
<dbReference type="GO" id="GO:0015420">
    <property type="term" value="F:ABC-type vitamin B12 transporter activity"/>
    <property type="evidence" value="ECO:0007669"/>
    <property type="project" value="UniProtKB-UniRule"/>
</dbReference>
<dbReference type="NCBIfam" id="TIGR00380">
    <property type="entry name" value="cobal_cbiB"/>
    <property type="match status" value="1"/>
</dbReference>
<protein>
    <recommendedName>
        <fullName evidence="9">Cobalamin biosynthesis protein CobD</fullName>
    </recommendedName>
</protein>
<evidence type="ECO:0000256" key="8">
    <source>
        <dbReference type="ARBA" id="ARBA00023136"/>
    </source>
</evidence>
<dbReference type="GO" id="GO:0009236">
    <property type="term" value="P:cobalamin biosynthetic process"/>
    <property type="evidence" value="ECO:0007669"/>
    <property type="project" value="UniProtKB-UniRule"/>
</dbReference>
<feature type="transmembrane region" description="Helical" evidence="9">
    <location>
        <begin position="300"/>
        <end position="325"/>
    </location>
</feature>
<accession>K4LF88</accession>
<feature type="transmembrane region" description="Helical" evidence="9">
    <location>
        <begin position="164"/>
        <end position="181"/>
    </location>
</feature>
<dbReference type="EMBL" id="CP003732">
    <property type="protein sequence ID" value="AFV10752.1"/>
    <property type="molecule type" value="Genomic_DNA"/>
</dbReference>
<dbReference type="GO" id="GO:0005886">
    <property type="term" value="C:plasma membrane"/>
    <property type="evidence" value="ECO:0007669"/>
    <property type="project" value="UniProtKB-SubCell"/>
</dbReference>
<feature type="transmembrane region" description="Helical" evidence="9">
    <location>
        <begin position="86"/>
        <end position="105"/>
    </location>
</feature>
<dbReference type="OrthoDB" id="9811967at2"/>
<evidence type="ECO:0000313" key="10">
    <source>
        <dbReference type="EMBL" id="AFV10752.1"/>
    </source>
</evidence>
<comment type="similarity">
    <text evidence="3 9">Belongs to the CobD/CbiB family.</text>
</comment>
<evidence type="ECO:0000256" key="6">
    <source>
        <dbReference type="ARBA" id="ARBA00022692"/>
    </source>
</evidence>
<dbReference type="PANTHER" id="PTHR34308">
    <property type="entry name" value="COBALAMIN BIOSYNTHESIS PROTEIN CBIB"/>
    <property type="match status" value="1"/>
</dbReference>
<comment type="subcellular location">
    <subcellularLocation>
        <location evidence="1 9">Cell membrane</location>
        <topology evidence="1 9">Multi-pass membrane protein</topology>
    </subcellularLocation>
</comment>
<evidence type="ECO:0000256" key="1">
    <source>
        <dbReference type="ARBA" id="ARBA00004651"/>
    </source>
</evidence>
<evidence type="ECO:0000256" key="9">
    <source>
        <dbReference type="HAMAP-Rule" id="MF_00024"/>
    </source>
</evidence>
<dbReference type="GO" id="GO:0048472">
    <property type="term" value="F:threonine-phosphate decarboxylase activity"/>
    <property type="evidence" value="ECO:0007669"/>
    <property type="project" value="InterPro"/>
</dbReference>
<dbReference type="PANTHER" id="PTHR34308:SF1">
    <property type="entry name" value="COBALAMIN BIOSYNTHESIS PROTEIN CBIB"/>
    <property type="match status" value="1"/>
</dbReference>
<keyword evidence="11" id="KW-1185">Reference proteome</keyword>
<dbReference type="KEGG" id="tpz:Tph_c05140"/>
<comment type="pathway">
    <text evidence="2 9">Cofactor biosynthesis; adenosylcobalamin biosynthesis.</text>
</comment>